<feature type="signal peptide" evidence="1">
    <location>
        <begin position="1"/>
        <end position="23"/>
    </location>
</feature>
<accession>A0AAU9F9Y8</accession>
<dbReference type="Gene3D" id="3.30.70.2800">
    <property type="match status" value="1"/>
</dbReference>
<dbReference type="AlphaFoldDB" id="A0AAU9F9Y8"/>
<evidence type="ECO:0000256" key="1">
    <source>
        <dbReference type="SAM" id="SignalP"/>
    </source>
</evidence>
<evidence type="ECO:0000313" key="3">
    <source>
        <dbReference type="Proteomes" id="UP001500889"/>
    </source>
</evidence>
<reference evidence="2 3" key="1">
    <citation type="submission" date="2024-02" db="EMBL/GenBank/DDBJ databases">
        <title>A chromosome-level genome assembly of Drosophila madeirensis, a fruit fly species endemic to Madeira island.</title>
        <authorList>
            <person name="Tomihara K."/>
            <person name="Llopart A."/>
            <person name="Yamamoto D."/>
        </authorList>
    </citation>
    <scope>NUCLEOTIDE SEQUENCE [LARGE SCALE GENOMIC DNA]</scope>
    <source>
        <strain evidence="2 3">RF1</strain>
    </source>
</reference>
<proteinExistence type="predicted"/>
<dbReference type="Proteomes" id="UP001500889">
    <property type="component" value="Chromosome O"/>
</dbReference>
<name>A0AAU9F9Y8_DROMD</name>
<keyword evidence="1" id="KW-0732">Signal</keyword>
<dbReference type="Pfam" id="PF13164">
    <property type="entry name" value="Diedel"/>
    <property type="match status" value="1"/>
</dbReference>
<feature type="chain" id="PRO_5043986805" evidence="1">
    <location>
        <begin position="24"/>
        <end position="113"/>
    </location>
</feature>
<keyword evidence="3" id="KW-1185">Reference proteome</keyword>
<dbReference type="InterPro" id="IPR025061">
    <property type="entry name" value="Diedel"/>
</dbReference>
<organism evidence="2 3">
    <name type="scientific">Drosophila madeirensis</name>
    <name type="common">Fruit fly</name>
    <dbReference type="NCBI Taxonomy" id="30013"/>
    <lineage>
        <taxon>Eukaryota</taxon>
        <taxon>Metazoa</taxon>
        <taxon>Ecdysozoa</taxon>
        <taxon>Arthropoda</taxon>
        <taxon>Hexapoda</taxon>
        <taxon>Insecta</taxon>
        <taxon>Pterygota</taxon>
        <taxon>Neoptera</taxon>
        <taxon>Endopterygota</taxon>
        <taxon>Diptera</taxon>
        <taxon>Brachycera</taxon>
        <taxon>Muscomorpha</taxon>
        <taxon>Ephydroidea</taxon>
        <taxon>Drosophilidae</taxon>
        <taxon>Drosophila</taxon>
        <taxon>Sophophora</taxon>
    </lineage>
</organism>
<sequence length="113" mass="11721">MKPSIVFLLGFGCLLALASEVSADCCRASLTITYTVDGGQACGSVGGHGKSDSCTITICADGRAQVGTFCGRGSCNIFGCACKNGCLTGEYLNSFINNNKGHNIKVLGQRWNT</sequence>
<dbReference type="EMBL" id="AP029263">
    <property type="protein sequence ID" value="BFF92510.1"/>
    <property type="molecule type" value="Genomic_DNA"/>
</dbReference>
<gene>
    <name evidence="2" type="ORF">DMAD_10549</name>
</gene>
<evidence type="ECO:0000313" key="2">
    <source>
        <dbReference type="EMBL" id="BFF92510.1"/>
    </source>
</evidence>
<protein>
    <submittedName>
        <fullName evidence="2">Protein Diedel</fullName>
    </submittedName>
</protein>